<reference evidence="2 3" key="1">
    <citation type="submission" date="2017-05" db="EMBL/GenBank/DDBJ databases">
        <title>Vagococcus spp. assemblies.</title>
        <authorList>
            <person name="Gulvik C.A."/>
        </authorList>
    </citation>
    <scope>NUCLEOTIDE SEQUENCE [LARGE SCALE GENOMIC DNA]</scope>
    <source>
        <strain evidence="2 3">CCUG 51432</strain>
    </source>
</reference>
<keyword evidence="1" id="KW-0472">Membrane</keyword>
<keyword evidence="1" id="KW-1133">Transmembrane helix</keyword>
<protein>
    <submittedName>
        <fullName evidence="2">Uncharacterized protein</fullName>
    </submittedName>
</protein>
<sequence>MKNKPVGIFLIIVSVLILLFSPSFVFPQLGEGSYDHGEYYLKIIVNFTRLVLISSIFSIVGIKLYFKK</sequence>
<keyword evidence="3" id="KW-1185">Reference proteome</keyword>
<accession>A0A430B5L5</accession>
<name>A0A430B5L5_9ENTE</name>
<evidence type="ECO:0000313" key="3">
    <source>
        <dbReference type="Proteomes" id="UP000287605"/>
    </source>
</evidence>
<dbReference type="EMBL" id="NGKA01000001">
    <property type="protein sequence ID" value="RSU15581.1"/>
    <property type="molecule type" value="Genomic_DNA"/>
</dbReference>
<evidence type="ECO:0000256" key="1">
    <source>
        <dbReference type="SAM" id="Phobius"/>
    </source>
</evidence>
<dbReference type="Proteomes" id="UP000287605">
    <property type="component" value="Unassembled WGS sequence"/>
</dbReference>
<comment type="caution">
    <text evidence="2">The sequence shown here is derived from an EMBL/GenBank/DDBJ whole genome shotgun (WGS) entry which is preliminary data.</text>
</comment>
<feature type="transmembrane region" description="Helical" evidence="1">
    <location>
        <begin position="43"/>
        <end position="66"/>
    </location>
</feature>
<dbReference type="RefSeq" id="WP_126806134.1">
    <property type="nucleotide sequence ID" value="NZ_NGKA01000001.1"/>
</dbReference>
<dbReference type="AlphaFoldDB" id="A0A430B5L5"/>
<evidence type="ECO:0000313" key="2">
    <source>
        <dbReference type="EMBL" id="RSU15581.1"/>
    </source>
</evidence>
<proteinExistence type="predicted"/>
<gene>
    <name evidence="2" type="ORF">CBF29_00460</name>
</gene>
<organism evidence="2 3">
    <name type="scientific">Vagococcus elongatus</name>
    <dbReference type="NCBI Taxonomy" id="180344"/>
    <lineage>
        <taxon>Bacteria</taxon>
        <taxon>Bacillati</taxon>
        <taxon>Bacillota</taxon>
        <taxon>Bacilli</taxon>
        <taxon>Lactobacillales</taxon>
        <taxon>Enterococcaceae</taxon>
        <taxon>Vagococcus</taxon>
    </lineage>
</organism>
<keyword evidence="1" id="KW-0812">Transmembrane</keyword>